<dbReference type="InterPro" id="IPR008948">
    <property type="entry name" value="L-Aspartase-like"/>
</dbReference>
<sequence>MTATPFDSAHLHRLFSPGDLGRLFSDSAEIRAGMIVLGTLAKVQGAAGLIPGVSAQAIHRASLELQIDPGGLAAATAVDGTPVPALVAAFRDLMQAPEHAQHLCHGVPPTDVADCALMLRLRQALSLCETELAGLLQTLATAGDAASIEACGWPLLALRDELTELRAAGLPVALRMEGAPESAAPLRASLAAALNLHLPADGWPDTRAPLARIAGWTARLIAVLAVPGRVAEAADQGVSKAALVALDRHASALEGALAETPDGAAGRFQEWLALPQIMLSGGAALCHARALAETLSPGEATDDARRFASAVQGG</sequence>
<dbReference type="AlphaFoldDB" id="A0A1G7F1K9"/>
<dbReference type="RefSeq" id="WP_089958893.1">
    <property type="nucleotide sequence ID" value="NZ_FNAV01000006.1"/>
</dbReference>
<keyword evidence="1" id="KW-0413">Isomerase</keyword>
<dbReference type="OrthoDB" id="9768878at2"/>
<name>A0A1G7F1K9_9RHOB</name>
<dbReference type="EMBL" id="FNAV01000006">
    <property type="protein sequence ID" value="SDE69808.1"/>
    <property type="molecule type" value="Genomic_DNA"/>
</dbReference>
<keyword evidence="2" id="KW-1185">Reference proteome</keyword>
<evidence type="ECO:0000313" key="2">
    <source>
        <dbReference type="Proteomes" id="UP000198994"/>
    </source>
</evidence>
<evidence type="ECO:0000313" key="1">
    <source>
        <dbReference type="EMBL" id="SDE69808.1"/>
    </source>
</evidence>
<dbReference type="GO" id="GO:0016853">
    <property type="term" value="F:isomerase activity"/>
    <property type="evidence" value="ECO:0007669"/>
    <property type="project" value="UniProtKB-KW"/>
</dbReference>
<gene>
    <name evidence="1" type="ORF">SAMN04488105_106208</name>
</gene>
<dbReference type="Proteomes" id="UP000198994">
    <property type="component" value="Unassembled WGS sequence"/>
</dbReference>
<organism evidence="1 2">
    <name type="scientific">Salipiger thiooxidans</name>
    <dbReference type="NCBI Taxonomy" id="282683"/>
    <lineage>
        <taxon>Bacteria</taxon>
        <taxon>Pseudomonadati</taxon>
        <taxon>Pseudomonadota</taxon>
        <taxon>Alphaproteobacteria</taxon>
        <taxon>Rhodobacterales</taxon>
        <taxon>Roseobacteraceae</taxon>
        <taxon>Salipiger</taxon>
    </lineage>
</organism>
<protein>
    <submittedName>
        <fullName evidence="1">3-carboxy-cis,cis-muconate cycloisomerase</fullName>
    </submittedName>
</protein>
<reference evidence="2" key="1">
    <citation type="submission" date="2016-10" db="EMBL/GenBank/DDBJ databases">
        <authorList>
            <person name="Varghese N."/>
            <person name="Submissions S."/>
        </authorList>
    </citation>
    <scope>NUCLEOTIDE SEQUENCE [LARGE SCALE GENOMIC DNA]</scope>
    <source>
        <strain evidence="2">DSM 10146</strain>
    </source>
</reference>
<dbReference type="Gene3D" id="1.20.200.10">
    <property type="entry name" value="Fumarase/aspartase (Central domain)"/>
    <property type="match status" value="1"/>
</dbReference>
<accession>A0A1G7F1K9</accession>
<dbReference type="STRING" id="282683.SAMN04488105_106208"/>
<dbReference type="SUPFAM" id="SSF48557">
    <property type="entry name" value="L-aspartase-like"/>
    <property type="match status" value="1"/>
</dbReference>
<proteinExistence type="predicted"/>